<protein>
    <submittedName>
        <fullName evidence="2">Prophage helix-turn-helix protein</fullName>
    </submittedName>
</protein>
<dbReference type="Proteomes" id="UP000014060">
    <property type="component" value="Unassembled WGS sequence"/>
</dbReference>
<proteinExistence type="predicted"/>
<name>A0ABC9STR7_BACCE</name>
<accession>A0ABC9STR7</accession>
<dbReference type="InterPro" id="IPR047705">
    <property type="entry name" value="AimR-like"/>
</dbReference>
<dbReference type="EMBL" id="AHCJ01000065">
    <property type="protein sequence ID" value="EOQ59364.1"/>
    <property type="molecule type" value="Genomic_DNA"/>
</dbReference>
<dbReference type="Pfam" id="PF22871">
    <property type="entry name" value="AimR"/>
    <property type="match status" value="1"/>
</dbReference>
<reference evidence="2 3" key="1">
    <citation type="submission" date="2013-01" db="EMBL/GenBank/DDBJ databases">
        <title>The Genome Sequence of Bacillus cereus TIAC219.</title>
        <authorList>
            <consortium name="The Broad Institute Genome Sequencing Platform"/>
            <consortium name="The Broad Institute Genome Sequencing Center for Infectious Disease"/>
            <person name="Feldgarden M."/>
            <person name="Van der Auwera G.A."/>
            <person name="Mahillon J."/>
            <person name="Duprez V."/>
            <person name="Timmery S."/>
            <person name="Mattelet C."/>
            <person name="Dierick K."/>
            <person name="Sun M."/>
            <person name="Yu Z."/>
            <person name="Zhu L."/>
            <person name="Hu X."/>
            <person name="Shank E.B."/>
            <person name="Swiecicka I."/>
            <person name="Hansen B.M."/>
            <person name="Andrup L."/>
            <person name="Walker B."/>
            <person name="Young S.K."/>
            <person name="Zeng Q."/>
            <person name="Gargeya S."/>
            <person name="Fitzgerald M."/>
            <person name="Haas B."/>
            <person name="Abouelleil A."/>
            <person name="Alvarado L."/>
            <person name="Arachchi H.M."/>
            <person name="Berlin A.M."/>
            <person name="Chapman S.B."/>
            <person name="Dewar J."/>
            <person name="Goldberg J."/>
            <person name="Griggs A."/>
            <person name="Gujja S."/>
            <person name="Hansen M."/>
            <person name="Howarth C."/>
            <person name="Imamovic A."/>
            <person name="Larimer J."/>
            <person name="McCowan C."/>
            <person name="Murphy C."/>
            <person name="Neiman D."/>
            <person name="Pearson M."/>
            <person name="Priest M."/>
            <person name="Roberts A."/>
            <person name="Saif S."/>
            <person name="Shea T."/>
            <person name="Sisk P."/>
            <person name="Sykes S."/>
            <person name="Wortman J."/>
            <person name="Nusbaum C."/>
            <person name="Birren B."/>
        </authorList>
    </citation>
    <scope>NUCLEOTIDE SEQUENCE [LARGE SCALE GENOMIC DNA]</scope>
    <source>
        <strain evidence="2 3">TIAC219</strain>
    </source>
</reference>
<dbReference type="AlphaFoldDB" id="A0ABC9STR7"/>
<dbReference type="NCBIfam" id="NF038310">
    <property type="entry name" value="lysogeny_AimR"/>
    <property type="match status" value="1"/>
</dbReference>
<evidence type="ECO:0000313" key="3">
    <source>
        <dbReference type="Proteomes" id="UP000014060"/>
    </source>
</evidence>
<sequence length="407" mass="48097">MQELLTNMNEKLKSNGYTNRKLAKRFDVTHTTVNGYFSAKGKFDFMHFVVTLRLYKPNDVEFRRKWIKKIILHLSHKNLKLALEVLDMFGEYELQKLVIEQIMSFNTNKDAKEKKNENTEKEKKKGNSKTVRINLNLIPLYKTLRVRSENTITPKMYFEKIDKMRKKQKYTDDELVIILVLNTIYSFFDLGNYKMVNEYIQQLLPDILKIKCHTLRNSLLLRVKEMQIFVALHEDNVERARELCFEIINDETNCYVSTKSVAYCKIGESFIFSDFQRAKDYMEKSLAVIGNPVNRKLEIRREKVLNTLLFLKIYHEKDLHNINLEDLDEAEKAFLFVRLGENEKAIKILRNLQNENGYLSSFQLYYMGLAIGGEEGKRYLEMSVESFSKSGDFFYINLPRAALKCYN</sequence>
<keyword evidence="1" id="KW-0175">Coiled coil</keyword>
<comment type="caution">
    <text evidence="2">The sequence shown here is derived from an EMBL/GenBank/DDBJ whole genome shotgun (WGS) entry which is preliminary data.</text>
</comment>
<organism evidence="2 3">
    <name type="scientific">Bacillus cereus TIAC219</name>
    <dbReference type="NCBI Taxonomy" id="718222"/>
    <lineage>
        <taxon>Bacteria</taxon>
        <taxon>Bacillati</taxon>
        <taxon>Bacillota</taxon>
        <taxon>Bacilli</taxon>
        <taxon>Bacillales</taxon>
        <taxon>Bacillaceae</taxon>
        <taxon>Bacillus</taxon>
        <taxon>Bacillus cereus group</taxon>
    </lineage>
</organism>
<feature type="coiled-coil region" evidence="1">
    <location>
        <begin position="102"/>
        <end position="129"/>
    </location>
</feature>
<evidence type="ECO:0000313" key="2">
    <source>
        <dbReference type="EMBL" id="EOQ59364.1"/>
    </source>
</evidence>
<gene>
    <name evidence="2" type="ORF">IAY_05082</name>
</gene>
<evidence type="ECO:0000256" key="1">
    <source>
        <dbReference type="SAM" id="Coils"/>
    </source>
</evidence>